<dbReference type="EC" id="2.4.99.28" evidence="11"/>
<keyword evidence="4 11" id="KW-0808">Transferase</keyword>
<dbReference type="GO" id="GO:0016763">
    <property type="term" value="F:pentosyltransferase activity"/>
    <property type="evidence" value="ECO:0007669"/>
    <property type="project" value="InterPro"/>
</dbReference>
<evidence type="ECO:0000313" key="13">
    <source>
        <dbReference type="EMBL" id="PPC77101.1"/>
    </source>
</evidence>
<name>A0A2S5KQI3_9PROT</name>
<keyword evidence="10 11" id="KW-0961">Cell wall biogenesis/degradation</keyword>
<keyword evidence="9 11" id="KW-0472">Membrane</keyword>
<comment type="caution">
    <text evidence="13">The sequence shown here is derived from an EMBL/GenBank/DDBJ whole genome shotgun (WGS) entry which is preliminary data.</text>
</comment>
<feature type="domain" description="Glycosyl transferase family 51" evidence="12">
    <location>
        <begin position="59"/>
        <end position="225"/>
    </location>
</feature>
<accession>A0A2S5KQI3</accession>
<comment type="catalytic activity">
    <reaction evidence="11">
        <text>[GlcNAc-(1-&gt;4)-Mur2Ac(oyl-L-Ala-gamma-D-Glu-L-Lys-D-Ala-D-Ala)](n)-di-trans,octa-cis-undecaprenyl diphosphate + beta-D-GlcNAc-(1-&gt;4)-Mur2Ac(oyl-L-Ala-gamma-D-Glu-L-Lys-D-Ala-D-Ala)-di-trans,octa-cis-undecaprenyl diphosphate = [GlcNAc-(1-&gt;4)-Mur2Ac(oyl-L-Ala-gamma-D-Glu-L-Lys-D-Ala-D-Ala)](n+1)-di-trans,octa-cis-undecaprenyl diphosphate + di-trans,octa-cis-undecaprenyl diphosphate + H(+)</text>
        <dbReference type="Rhea" id="RHEA:23708"/>
        <dbReference type="Rhea" id="RHEA-COMP:9602"/>
        <dbReference type="Rhea" id="RHEA-COMP:9603"/>
        <dbReference type="ChEBI" id="CHEBI:15378"/>
        <dbReference type="ChEBI" id="CHEBI:58405"/>
        <dbReference type="ChEBI" id="CHEBI:60033"/>
        <dbReference type="ChEBI" id="CHEBI:78435"/>
        <dbReference type="EC" id="2.4.99.28"/>
    </reaction>
</comment>
<dbReference type="UniPathway" id="UPA00219"/>
<evidence type="ECO:0000256" key="7">
    <source>
        <dbReference type="ARBA" id="ARBA00022984"/>
    </source>
</evidence>
<dbReference type="InterPro" id="IPR001264">
    <property type="entry name" value="Glyco_trans_51"/>
</dbReference>
<dbReference type="GO" id="GO:0009274">
    <property type="term" value="C:peptidoglycan-based cell wall"/>
    <property type="evidence" value="ECO:0007669"/>
    <property type="project" value="InterPro"/>
</dbReference>
<evidence type="ECO:0000313" key="14">
    <source>
        <dbReference type="Proteomes" id="UP000238196"/>
    </source>
</evidence>
<dbReference type="InterPro" id="IPR023346">
    <property type="entry name" value="Lysozyme-like_dom_sf"/>
</dbReference>
<dbReference type="GO" id="GO:0071555">
    <property type="term" value="P:cell wall organization"/>
    <property type="evidence" value="ECO:0007669"/>
    <property type="project" value="UniProtKB-KW"/>
</dbReference>
<reference evidence="13 14" key="1">
    <citation type="submission" date="2018-02" db="EMBL/GenBank/DDBJ databases">
        <title>novel marine gammaproteobacteria from coastal saline agro ecosystem.</title>
        <authorList>
            <person name="Krishnan R."/>
            <person name="Ramesh Kumar N."/>
        </authorList>
    </citation>
    <scope>NUCLEOTIDE SEQUENCE [LARGE SCALE GENOMIC DNA]</scope>
    <source>
        <strain evidence="13 14">228</strain>
    </source>
</reference>
<dbReference type="GO" id="GO:0005886">
    <property type="term" value="C:plasma membrane"/>
    <property type="evidence" value="ECO:0007669"/>
    <property type="project" value="UniProtKB-SubCell"/>
</dbReference>
<evidence type="ECO:0000256" key="3">
    <source>
        <dbReference type="ARBA" id="ARBA00022676"/>
    </source>
</evidence>
<dbReference type="InterPro" id="IPR036950">
    <property type="entry name" value="PBP_transglycosylase"/>
</dbReference>
<comment type="pathway">
    <text evidence="11">Cell wall biogenesis; peptidoglycan biosynthesis.</text>
</comment>
<evidence type="ECO:0000256" key="10">
    <source>
        <dbReference type="ARBA" id="ARBA00023316"/>
    </source>
</evidence>
<dbReference type="GO" id="GO:0008955">
    <property type="term" value="F:peptidoglycan glycosyltransferase activity"/>
    <property type="evidence" value="ECO:0007669"/>
    <property type="project" value="UniProtKB-UniRule"/>
</dbReference>
<evidence type="ECO:0000256" key="5">
    <source>
        <dbReference type="ARBA" id="ARBA00022692"/>
    </source>
</evidence>
<sequence>MGKLNVFSGKFRRIAAVVVLTVVVSPLALIILGRWIDPPVTAFMVERYVHAWMEGDWRYTQDHDWVDWRNISRNMPLAVMASEDQRFPDHHGFDWVQMQKAVEDWQDGDRLRGASTISQQLAKNLFLWSGQNWLRKGLEVPLTFALETFWSKQRILEVYLNVVEFGDGVYGVEAASLSYFRKHAAQLSMSEAARLAAVLPNPKRFIADRPSSYVRERQRWIEGQMNNLGYDYLKRL</sequence>
<keyword evidence="6 11" id="KW-0133">Cell shape</keyword>
<dbReference type="InterPro" id="IPR011812">
    <property type="entry name" value="Pep_trsgly"/>
</dbReference>
<dbReference type="GO" id="GO:0009252">
    <property type="term" value="P:peptidoglycan biosynthetic process"/>
    <property type="evidence" value="ECO:0007669"/>
    <property type="project" value="UniProtKB-UniRule"/>
</dbReference>
<evidence type="ECO:0000256" key="1">
    <source>
        <dbReference type="ARBA" id="ARBA00022475"/>
    </source>
</evidence>
<dbReference type="PANTHER" id="PTHR30400">
    <property type="entry name" value="MONOFUNCTIONAL BIOSYNTHETIC PEPTIDOGLYCAN TRANSGLYCOSYLASE"/>
    <property type="match status" value="1"/>
</dbReference>
<dbReference type="AlphaFoldDB" id="A0A2S5KQI3"/>
<dbReference type="EMBL" id="PRLP01000035">
    <property type="protein sequence ID" value="PPC77101.1"/>
    <property type="molecule type" value="Genomic_DNA"/>
</dbReference>
<evidence type="ECO:0000256" key="11">
    <source>
        <dbReference type="HAMAP-Rule" id="MF_00766"/>
    </source>
</evidence>
<dbReference type="GO" id="GO:0008360">
    <property type="term" value="P:regulation of cell shape"/>
    <property type="evidence" value="ECO:0007669"/>
    <property type="project" value="UniProtKB-KW"/>
</dbReference>
<evidence type="ECO:0000256" key="2">
    <source>
        <dbReference type="ARBA" id="ARBA00022519"/>
    </source>
</evidence>
<comment type="function">
    <text evidence="11">Peptidoglycan polymerase that catalyzes glycan chain elongation from lipid-linked precursors.</text>
</comment>
<evidence type="ECO:0000256" key="6">
    <source>
        <dbReference type="ARBA" id="ARBA00022960"/>
    </source>
</evidence>
<evidence type="ECO:0000259" key="12">
    <source>
        <dbReference type="Pfam" id="PF00912"/>
    </source>
</evidence>
<dbReference type="Pfam" id="PF00912">
    <property type="entry name" value="Transgly"/>
    <property type="match status" value="1"/>
</dbReference>
<organism evidence="13 14">
    <name type="scientific">Proteobacteria bacterium 228</name>
    <dbReference type="NCBI Taxonomy" id="2083153"/>
    <lineage>
        <taxon>Bacteria</taxon>
        <taxon>Pseudomonadati</taxon>
        <taxon>Pseudomonadota</taxon>
    </lineage>
</organism>
<gene>
    <name evidence="11" type="primary">mtgA</name>
    <name evidence="13" type="ORF">C4K68_11825</name>
</gene>
<dbReference type="PANTHER" id="PTHR30400:SF0">
    <property type="entry name" value="BIOSYNTHETIC PEPTIDOGLYCAN TRANSGLYCOSYLASE"/>
    <property type="match status" value="1"/>
</dbReference>
<keyword evidence="2 11" id="KW-0997">Cell inner membrane</keyword>
<proteinExistence type="inferred from homology"/>
<dbReference type="OrthoDB" id="5290858at2"/>
<dbReference type="Gene3D" id="1.10.3810.10">
    <property type="entry name" value="Biosynthetic peptidoglycan transglycosylase-like"/>
    <property type="match status" value="1"/>
</dbReference>
<comment type="subcellular location">
    <subcellularLocation>
        <location evidence="11">Cell inner membrane</location>
        <topology evidence="11">Single-pass membrane protein</topology>
    </subcellularLocation>
</comment>
<keyword evidence="1 11" id="KW-1003">Cell membrane</keyword>
<comment type="similarity">
    <text evidence="11">Belongs to the glycosyltransferase 51 family.</text>
</comment>
<keyword evidence="3 11" id="KW-0328">Glycosyltransferase</keyword>
<evidence type="ECO:0000256" key="8">
    <source>
        <dbReference type="ARBA" id="ARBA00022989"/>
    </source>
</evidence>
<evidence type="ECO:0000256" key="4">
    <source>
        <dbReference type="ARBA" id="ARBA00022679"/>
    </source>
</evidence>
<dbReference type="HAMAP" id="MF_00766">
    <property type="entry name" value="PGT_MtgA"/>
    <property type="match status" value="1"/>
</dbReference>
<feature type="transmembrane region" description="Helical" evidence="11">
    <location>
        <begin position="14"/>
        <end position="36"/>
    </location>
</feature>
<dbReference type="Proteomes" id="UP000238196">
    <property type="component" value="Unassembled WGS sequence"/>
</dbReference>
<protein>
    <recommendedName>
        <fullName evidence="11">Biosynthetic peptidoglycan transglycosylase</fullName>
        <ecNumber evidence="11">2.4.99.28</ecNumber>
    </recommendedName>
    <alternativeName>
        <fullName evidence="11">Glycan polymerase</fullName>
    </alternativeName>
    <alternativeName>
        <fullName evidence="11">Peptidoglycan glycosyltransferase MtgA</fullName>
        <shortName evidence="11">PGT</shortName>
    </alternativeName>
</protein>
<keyword evidence="7 11" id="KW-0573">Peptidoglycan synthesis</keyword>
<keyword evidence="8 11" id="KW-1133">Transmembrane helix</keyword>
<keyword evidence="5 11" id="KW-0812">Transmembrane</keyword>
<evidence type="ECO:0000256" key="9">
    <source>
        <dbReference type="ARBA" id="ARBA00023136"/>
    </source>
</evidence>
<dbReference type="SUPFAM" id="SSF53955">
    <property type="entry name" value="Lysozyme-like"/>
    <property type="match status" value="1"/>
</dbReference>
<dbReference type="NCBIfam" id="TIGR02070">
    <property type="entry name" value="mono_pep_trsgly"/>
    <property type="match status" value="1"/>
</dbReference>